<feature type="transmembrane region" description="Helical" evidence="5">
    <location>
        <begin position="387"/>
        <end position="408"/>
    </location>
</feature>
<dbReference type="GeneID" id="83180404"/>
<feature type="transmembrane region" description="Helical" evidence="5">
    <location>
        <begin position="178"/>
        <end position="196"/>
    </location>
</feature>
<feature type="transmembrane region" description="Helical" evidence="5">
    <location>
        <begin position="143"/>
        <end position="166"/>
    </location>
</feature>
<comment type="subcellular location">
    <subcellularLocation>
        <location evidence="1">Membrane</location>
        <topology evidence="1">Multi-pass membrane protein</topology>
    </subcellularLocation>
</comment>
<dbReference type="RefSeq" id="XP_058307294.1">
    <property type="nucleotide sequence ID" value="XM_058453103.1"/>
</dbReference>
<sequence>MSADKETMRTTDEHVAPAEYNNASFDATALPSGWKYRQRRIFGWAIPWYASPKVQLLMVAFVCFMCPGMFNALGGLGGGGKTDAELADNMNTALYSCFAVFGIFGGTFVNKLGVKWTLAFGGVGYCLYAISLLVSVHANVAGFNLFAGAWLGICAGLLWTAQGTIMISYPNEKQKGKYFAWFWAIFNMGAVIGGLIPLGQNINVKTNKTVSDGTYIGFIVLMAIGALLAVFLCNASDVIREDGSRVILMKNPSWKSELAGLWETLRFEPFVVLLFPMFFVSNWFYIYQQNAVNGAYFDTRTKALNSLLYWLAQIFAAAIWGYLLDVQGVRRSTRAKITWVVLFILTFAIWGGGYKFEQRYTRQTVDIKLHPDWKAFDWSDSGYVGPMFLYIFYGFYDAAWQASIYWFMGALSNSGRRSANYVGFYKGIQSCGAAIVNNLDARKLSFEREFISNWVLLAVSLVFAAPVIFLKIRDHIDVEEDLAGTDETLADILPADHPEKVGA</sequence>
<keyword evidence="4 5" id="KW-0472">Membrane</keyword>
<dbReference type="Gene3D" id="1.20.1250.20">
    <property type="entry name" value="MFS general substrate transporter like domains"/>
    <property type="match status" value="1"/>
</dbReference>
<dbReference type="InterPro" id="IPR051617">
    <property type="entry name" value="UNC-93-like_regulator"/>
</dbReference>
<dbReference type="Pfam" id="PF05978">
    <property type="entry name" value="UNC-93"/>
    <property type="match status" value="1"/>
</dbReference>
<accession>A0A9W9SWR6</accession>
<evidence type="ECO:0000256" key="3">
    <source>
        <dbReference type="ARBA" id="ARBA00022989"/>
    </source>
</evidence>
<dbReference type="EMBL" id="JAPQKR010000013">
    <property type="protein sequence ID" value="KAJ5201378.1"/>
    <property type="molecule type" value="Genomic_DNA"/>
</dbReference>
<protein>
    <submittedName>
        <fullName evidence="6">Uncharacterized protein</fullName>
    </submittedName>
</protein>
<feature type="transmembrane region" description="Helical" evidence="5">
    <location>
        <begin position="307"/>
        <end position="325"/>
    </location>
</feature>
<dbReference type="InterPro" id="IPR010291">
    <property type="entry name" value="Ion_channel_UNC-93"/>
</dbReference>
<dbReference type="InterPro" id="IPR036259">
    <property type="entry name" value="MFS_trans_sf"/>
</dbReference>
<feature type="transmembrane region" description="Helical" evidence="5">
    <location>
        <begin position="270"/>
        <end position="287"/>
    </location>
</feature>
<keyword evidence="2 5" id="KW-0812">Transmembrane</keyword>
<feature type="transmembrane region" description="Helical" evidence="5">
    <location>
        <begin position="337"/>
        <end position="356"/>
    </location>
</feature>
<feature type="transmembrane region" description="Helical" evidence="5">
    <location>
        <begin position="116"/>
        <end position="137"/>
    </location>
</feature>
<reference evidence="6" key="2">
    <citation type="journal article" date="2023" name="IMA Fungus">
        <title>Comparative genomic study of the Penicillium genus elucidates a diverse pangenome and 15 lateral gene transfer events.</title>
        <authorList>
            <person name="Petersen C."/>
            <person name="Sorensen T."/>
            <person name="Nielsen M.R."/>
            <person name="Sondergaard T.E."/>
            <person name="Sorensen J.L."/>
            <person name="Fitzpatrick D.A."/>
            <person name="Frisvad J.C."/>
            <person name="Nielsen K.L."/>
        </authorList>
    </citation>
    <scope>NUCLEOTIDE SEQUENCE</scope>
    <source>
        <strain evidence="6">IBT 15544</strain>
    </source>
</reference>
<comment type="caution">
    <text evidence="6">The sequence shown here is derived from an EMBL/GenBank/DDBJ whole genome shotgun (WGS) entry which is preliminary data.</text>
</comment>
<feature type="transmembrane region" description="Helical" evidence="5">
    <location>
        <begin position="451"/>
        <end position="472"/>
    </location>
</feature>
<dbReference type="PANTHER" id="PTHR23294:SF59">
    <property type="entry name" value="UNC93-LIKE PROTEIN C922.05C"/>
    <property type="match status" value="1"/>
</dbReference>
<feature type="transmembrane region" description="Helical" evidence="5">
    <location>
        <begin position="93"/>
        <end position="109"/>
    </location>
</feature>
<dbReference type="SUPFAM" id="SSF103473">
    <property type="entry name" value="MFS general substrate transporter"/>
    <property type="match status" value="1"/>
</dbReference>
<reference evidence="6" key="1">
    <citation type="submission" date="2022-12" db="EMBL/GenBank/DDBJ databases">
        <authorList>
            <person name="Petersen C."/>
        </authorList>
    </citation>
    <scope>NUCLEOTIDE SEQUENCE</scope>
    <source>
        <strain evidence="6">IBT 15544</strain>
    </source>
</reference>
<gene>
    <name evidence="6" type="ORF">N7498_006041</name>
</gene>
<evidence type="ECO:0000313" key="6">
    <source>
        <dbReference type="EMBL" id="KAJ5201378.1"/>
    </source>
</evidence>
<keyword evidence="3 5" id="KW-1133">Transmembrane helix</keyword>
<proteinExistence type="predicted"/>
<feature type="transmembrane region" description="Helical" evidence="5">
    <location>
        <begin position="54"/>
        <end position="73"/>
    </location>
</feature>
<dbReference type="GO" id="GO:0016020">
    <property type="term" value="C:membrane"/>
    <property type="evidence" value="ECO:0007669"/>
    <property type="project" value="UniProtKB-SubCell"/>
</dbReference>
<evidence type="ECO:0000256" key="4">
    <source>
        <dbReference type="ARBA" id="ARBA00023136"/>
    </source>
</evidence>
<dbReference type="AlphaFoldDB" id="A0A9W9SWR6"/>
<evidence type="ECO:0000256" key="1">
    <source>
        <dbReference type="ARBA" id="ARBA00004141"/>
    </source>
</evidence>
<evidence type="ECO:0000256" key="5">
    <source>
        <dbReference type="SAM" id="Phobius"/>
    </source>
</evidence>
<dbReference type="Proteomes" id="UP001150904">
    <property type="component" value="Unassembled WGS sequence"/>
</dbReference>
<dbReference type="OrthoDB" id="196103at2759"/>
<name>A0A9W9SWR6_9EURO</name>
<evidence type="ECO:0000256" key="2">
    <source>
        <dbReference type="ARBA" id="ARBA00022692"/>
    </source>
</evidence>
<dbReference type="PANTHER" id="PTHR23294">
    <property type="entry name" value="ET TRANSLATION PRODUCT-RELATED"/>
    <property type="match status" value="1"/>
</dbReference>
<organism evidence="6 7">
    <name type="scientific">Penicillium cinerascens</name>
    <dbReference type="NCBI Taxonomy" id="70096"/>
    <lineage>
        <taxon>Eukaryota</taxon>
        <taxon>Fungi</taxon>
        <taxon>Dikarya</taxon>
        <taxon>Ascomycota</taxon>
        <taxon>Pezizomycotina</taxon>
        <taxon>Eurotiomycetes</taxon>
        <taxon>Eurotiomycetidae</taxon>
        <taxon>Eurotiales</taxon>
        <taxon>Aspergillaceae</taxon>
        <taxon>Penicillium</taxon>
    </lineage>
</organism>
<keyword evidence="7" id="KW-1185">Reference proteome</keyword>
<feature type="transmembrane region" description="Helical" evidence="5">
    <location>
        <begin position="216"/>
        <end position="235"/>
    </location>
</feature>
<evidence type="ECO:0000313" key="7">
    <source>
        <dbReference type="Proteomes" id="UP001150904"/>
    </source>
</evidence>